<dbReference type="EMBL" id="JAXOJX010000005">
    <property type="protein sequence ID" value="MDZ5455957.1"/>
    <property type="molecule type" value="Genomic_DNA"/>
</dbReference>
<gene>
    <name evidence="3" type="ORF">SM757_05175</name>
</gene>
<dbReference type="GO" id="GO:0004673">
    <property type="term" value="F:protein histidine kinase activity"/>
    <property type="evidence" value="ECO:0007669"/>
    <property type="project" value="UniProtKB-EC"/>
</dbReference>
<dbReference type="Pfam" id="PF13581">
    <property type="entry name" value="HATPase_c_2"/>
    <property type="match status" value="1"/>
</dbReference>
<comment type="caution">
    <text evidence="3">The sequence shown here is derived from an EMBL/GenBank/DDBJ whole genome shotgun (WGS) entry which is preliminary data.</text>
</comment>
<sequence length="148" mass="16017">MTASSLAFPVAWRSRRRLPARVEAIRDLRGSVERCAQYAGLDGDALGLFVVACVEAFTNVVRHGRGRPAGAPIELLISAERDALVVELVHAGEAFDAPQRTLPVELAHYPEGGLGLFIMQAAADRVEHEHAGGLNTVRLTHWPAPRHA</sequence>
<dbReference type="GO" id="GO:0005524">
    <property type="term" value="F:ATP binding"/>
    <property type="evidence" value="ECO:0007669"/>
    <property type="project" value="UniProtKB-KW"/>
</dbReference>
<keyword evidence="1" id="KW-0723">Serine/threonine-protein kinase</keyword>
<reference evidence="3 4" key="1">
    <citation type="submission" date="2023-11" db="EMBL/GenBank/DDBJ databases">
        <title>Draft genome of Azohydromonas lata strain H1 (DSM1123), a polyhydroxyalkanoate producer.</title>
        <authorList>
            <person name="Traversa D."/>
            <person name="D'Addabbo P."/>
            <person name="Pazzani C."/>
            <person name="Manzari C."/>
            <person name="Chiara M."/>
            <person name="Scrascia M."/>
        </authorList>
    </citation>
    <scope>NUCLEOTIDE SEQUENCE [LARGE SCALE GENOMIC DNA]</scope>
    <source>
        <strain evidence="3 4">H1</strain>
    </source>
</reference>
<dbReference type="PANTHER" id="PTHR35526:SF6">
    <property type="entry name" value="SLR1861 PROTEIN"/>
    <property type="match status" value="1"/>
</dbReference>
<dbReference type="EC" id="2.7.13.3" evidence="3"/>
<evidence type="ECO:0000313" key="4">
    <source>
        <dbReference type="Proteomes" id="UP001293718"/>
    </source>
</evidence>
<keyword evidence="3" id="KW-0547">Nucleotide-binding</keyword>
<dbReference type="InterPro" id="IPR050267">
    <property type="entry name" value="Anti-sigma-factor_SerPK"/>
</dbReference>
<evidence type="ECO:0000259" key="2">
    <source>
        <dbReference type="Pfam" id="PF13581"/>
    </source>
</evidence>
<dbReference type="Gene3D" id="3.30.565.10">
    <property type="entry name" value="Histidine kinase-like ATPase, C-terminal domain"/>
    <property type="match status" value="1"/>
</dbReference>
<dbReference type="Proteomes" id="UP001293718">
    <property type="component" value="Unassembled WGS sequence"/>
</dbReference>
<dbReference type="RefSeq" id="WP_322464642.1">
    <property type="nucleotide sequence ID" value="NZ_JAXOJX010000005.1"/>
</dbReference>
<feature type="domain" description="Histidine kinase/HSP90-like ATPase" evidence="2">
    <location>
        <begin position="18"/>
        <end position="140"/>
    </location>
</feature>
<keyword evidence="3" id="KW-0808">Transferase</keyword>
<keyword evidence="3" id="KW-0067">ATP-binding</keyword>
<accession>A0ABU5IA26</accession>
<keyword evidence="1" id="KW-0418">Kinase</keyword>
<dbReference type="InterPro" id="IPR003594">
    <property type="entry name" value="HATPase_dom"/>
</dbReference>
<dbReference type="InterPro" id="IPR036890">
    <property type="entry name" value="HATPase_C_sf"/>
</dbReference>
<name>A0ABU5IA26_9BURK</name>
<keyword evidence="4" id="KW-1185">Reference proteome</keyword>
<organism evidence="3 4">
    <name type="scientific">Azohydromonas lata</name>
    <dbReference type="NCBI Taxonomy" id="45677"/>
    <lineage>
        <taxon>Bacteria</taxon>
        <taxon>Pseudomonadati</taxon>
        <taxon>Pseudomonadota</taxon>
        <taxon>Betaproteobacteria</taxon>
        <taxon>Burkholderiales</taxon>
        <taxon>Sphaerotilaceae</taxon>
        <taxon>Azohydromonas</taxon>
    </lineage>
</organism>
<dbReference type="PANTHER" id="PTHR35526">
    <property type="entry name" value="ANTI-SIGMA-F FACTOR RSBW-RELATED"/>
    <property type="match status" value="1"/>
</dbReference>
<proteinExistence type="predicted"/>
<dbReference type="SUPFAM" id="SSF55874">
    <property type="entry name" value="ATPase domain of HSP90 chaperone/DNA topoisomerase II/histidine kinase"/>
    <property type="match status" value="1"/>
</dbReference>
<evidence type="ECO:0000256" key="1">
    <source>
        <dbReference type="ARBA" id="ARBA00022527"/>
    </source>
</evidence>
<evidence type="ECO:0000313" key="3">
    <source>
        <dbReference type="EMBL" id="MDZ5455957.1"/>
    </source>
</evidence>
<protein>
    <submittedName>
        <fullName evidence="3">ATP-binding protein</fullName>
        <ecNumber evidence="3">2.7.13.3</ecNumber>
    </submittedName>
</protein>
<dbReference type="CDD" id="cd16936">
    <property type="entry name" value="HATPase_RsbW-like"/>
    <property type="match status" value="1"/>
</dbReference>